<evidence type="ECO:0000313" key="2">
    <source>
        <dbReference type="Proteomes" id="UP000017668"/>
    </source>
</evidence>
<accession>A0ABP2RUY7</accession>
<organism evidence="1 2">
    <name type="scientific">Bradyrhizobium lupini HPC(L)</name>
    <dbReference type="NCBI Taxonomy" id="1229491"/>
    <lineage>
        <taxon>Bacteria</taxon>
        <taxon>Pseudomonadati</taxon>
        <taxon>Pseudomonadota</taxon>
        <taxon>Alphaproteobacteria</taxon>
        <taxon>Hyphomicrobiales</taxon>
        <taxon>Nitrobacteraceae</taxon>
        <taxon>Bradyrhizobium</taxon>
    </lineage>
</organism>
<dbReference type="Proteomes" id="UP000017668">
    <property type="component" value="Unassembled WGS sequence"/>
</dbReference>
<keyword evidence="2" id="KW-1185">Reference proteome</keyword>
<name>A0ABP2RUY7_RHILU</name>
<dbReference type="EMBL" id="AMQQ01000013">
    <property type="protein sequence ID" value="EKJ96214.1"/>
    <property type="molecule type" value="Genomic_DNA"/>
</dbReference>
<reference evidence="1 2" key="1">
    <citation type="journal article" date="2013" name="Genome Announc.">
        <title>Genome Sequence of Rhizobium lupini HPC(L) Isolated from Saline Desert Soil, Kutch (Gujarat).</title>
        <authorList>
            <person name="Agarwal L."/>
            <person name="Purohit H.J."/>
        </authorList>
    </citation>
    <scope>NUCLEOTIDE SEQUENCE [LARGE SCALE GENOMIC DNA]</scope>
    <source>
        <strain evidence="2">HPC(L)</strain>
    </source>
</reference>
<comment type="caution">
    <text evidence="1">The sequence shown here is derived from an EMBL/GenBank/DDBJ whole genome shotgun (WGS) entry which is preliminary data.</text>
</comment>
<sequence>MKKSAYSEQREMIVAEAINPIATELRLLDPADLISLLRFECYGSIADLVSSAAELYYHPGTINFGAGGEYKLEWEGAPEIVLDLEIKPIGATVYAQLILANEHAAVEINHVSFQNPSENPDENTEFLRHSLMAARFVSTHQAKRPEPSAEYPADDRLRLPKRRSRRFCLIAFSPDLARSLPPRAKPLWESEERLANQRCCLVPIELTIC</sequence>
<gene>
    <name evidence="1" type="ORF">C241_08484</name>
</gene>
<protein>
    <submittedName>
        <fullName evidence="1">Uncharacterized protein</fullName>
    </submittedName>
</protein>
<proteinExistence type="predicted"/>
<evidence type="ECO:0000313" key="1">
    <source>
        <dbReference type="EMBL" id="EKJ96214.1"/>
    </source>
</evidence>